<sequence>MDKKEFETNGQLNNNATPEETDASANTNEAPVEAETIPAAAEEAVPAAQEPVEPANNAAADVTPEAVPVMSKVGGGNTPPSSPKGGKGWMIASIVLAAALIIVLIKPPFQKDDNSVAVATVNGTDITKAQLYDKLVEAGGESTLQNLITTTLVDQEAKKANITVTDEDINAEIEDLKTQFGGEDALNSALAQSSMTLDDLKAQMPLQVEIRKLLEPKVTVTDEDVTTYFNDNKATFNQEEEVQASHILVATKEEADAIVKQLKEGADFAALAQEKSSDTGSKDKGGDLGFFKKGDMVTEFSDAAFALKVGETSGAVKSDYGYHVIKVTDRKEAHEYTLEEKKDEIKKTLISQKVSEMSSTWLQDLTTNAKITNTLTDEPEASATPEATEAPAAE</sequence>
<dbReference type="InterPro" id="IPR027304">
    <property type="entry name" value="Trigger_fact/SurA_dom_sf"/>
</dbReference>
<dbReference type="Gene3D" id="1.10.4030.10">
    <property type="entry name" value="Porin chaperone SurA, peptide-binding domain"/>
    <property type="match status" value="1"/>
</dbReference>
<gene>
    <name evidence="11" type="primary">prsA</name>
    <name evidence="14" type="ORF">SAMN05216192_12657</name>
</gene>
<reference evidence="15" key="1">
    <citation type="submission" date="2016-10" db="EMBL/GenBank/DDBJ databases">
        <authorList>
            <person name="Varghese N."/>
            <person name="Submissions S."/>
        </authorList>
    </citation>
    <scope>NUCLEOTIDE SEQUENCE [LARGE SCALE GENOMIC DNA]</scope>
    <source>
        <strain evidence="15">CGMCC 1.11012</strain>
    </source>
</reference>
<feature type="compositionally biased region" description="Low complexity" evidence="12">
    <location>
        <begin position="29"/>
        <end position="57"/>
    </location>
</feature>
<dbReference type="OrthoDB" id="14196at2"/>
<comment type="similarity">
    <text evidence="3 11">Belongs to the PrsA family.</text>
</comment>
<dbReference type="Gene3D" id="3.10.50.40">
    <property type="match status" value="1"/>
</dbReference>
<evidence type="ECO:0000313" key="14">
    <source>
        <dbReference type="EMBL" id="SDJ89865.1"/>
    </source>
</evidence>
<comment type="catalytic activity">
    <reaction evidence="1 11">
        <text>[protein]-peptidylproline (omega=180) = [protein]-peptidylproline (omega=0)</text>
        <dbReference type="Rhea" id="RHEA:16237"/>
        <dbReference type="Rhea" id="RHEA-COMP:10747"/>
        <dbReference type="Rhea" id="RHEA-COMP:10748"/>
        <dbReference type="ChEBI" id="CHEBI:83833"/>
        <dbReference type="ChEBI" id="CHEBI:83834"/>
        <dbReference type="EC" id="5.2.1.8"/>
    </reaction>
</comment>
<dbReference type="InterPro" id="IPR000297">
    <property type="entry name" value="PPIase_PpiC"/>
</dbReference>
<evidence type="ECO:0000256" key="10">
    <source>
        <dbReference type="ARBA" id="ARBA00023288"/>
    </source>
</evidence>
<dbReference type="HAMAP" id="MF_01145">
    <property type="entry name" value="Foldase_PrsA"/>
    <property type="match status" value="1"/>
</dbReference>
<dbReference type="InterPro" id="IPR050245">
    <property type="entry name" value="PrsA_foldase"/>
</dbReference>
<dbReference type="GO" id="GO:0003755">
    <property type="term" value="F:peptidyl-prolyl cis-trans isomerase activity"/>
    <property type="evidence" value="ECO:0007669"/>
    <property type="project" value="UniProtKB-UniRule"/>
</dbReference>
<comment type="function">
    <text evidence="11">Plays a major role in protein secretion by helping the post-translocational extracellular folding of several secreted proteins.</text>
</comment>
<evidence type="ECO:0000313" key="15">
    <source>
        <dbReference type="Proteomes" id="UP000199050"/>
    </source>
</evidence>
<evidence type="ECO:0000256" key="1">
    <source>
        <dbReference type="ARBA" id="ARBA00000971"/>
    </source>
</evidence>
<dbReference type="InterPro" id="IPR023058">
    <property type="entry name" value="PPIase_PpiC_CS"/>
</dbReference>
<dbReference type="PANTHER" id="PTHR47245:SF1">
    <property type="entry name" value="FOLDASE PROTEIN PRSA"/>
    <property type="match status" value="1"/>
</dbReference>
<feature type="compositionally biased region" description="Low complexity" evidence="12">
    <location>
        <begin position="381"/>
        <end position="394"/>
    </location>
</feature>
<accession>A0A1G8XJ05</accession>
<dbReference type="AlphaFoldDB" id="A0A1G8XJ05"/>
<keyword evidence="9 11" id="KW-0413">Isomerase</keyword>
<comment type="subcellular location">
    <subcellularLocation>
        <location evidence="2">Cell membrane</location>
        <topology evidence="2">Lipid-anchor</topology>
    </subcellularLocation>
</comment>
<protein>
    <recommendedName>
        <fullName evidence="11">Foldase protein PrsA</fullName>
        <ecNumber evidence="11">5.2.1.8</ecNumber>
    </recommendedName>
</protein>
<name>A0A1G8XJ05_9BACL</name>
<feature type="region of interest" description="Disordered" evidence="12">
    <location>
        <begin position="372"/>
        <end position="394"/>
    </location>
</feature>
<keyword evidence="15" id="KW-1185">Reference proteome</keyword>
<feature type="region of interest" description="Disordered" evidence="12">
    <location>
        <begin position="1"/>
        <end position="57"/>
    </location>
</feature>
<keyword evidence="5 11" id="KW-0732">Signal</keyword>
<dbReference type="GO" id="GO:0005886">
    <property type="term" value="C:plasma membrane"/>
    <property type="evidence" value="ECO:0007669"/>
    <property type="project" value="UniProtKB-SubCell"/>
</dbReference>
<evidence type="ECO:0000256" key="4">
    <source>
        <dbReference type="ARBA" id="ARBA00022475"/>
    </source>
</evidence>
<dbReference type="Pfam" id="PF13624">
    <property type="entry name" value="SurA_N_3"/>
    <property type="match status" value="1"/>
</dbReference>
<dbReference type="Proteomes" id="UP000199050">
    <property type="component" value="Unassembled WGS sequence"/>
</dbReference>
<dbReference type="PROSITE" id="PS50198">
    <property type="entry name" value="PPIC_PPIASE_2"/>
    <property type="match status" value="1"/>
</dbReference>
<dbReference type="InterPro" id="IPR023059">
    <property type="entry name" value="Foldase_PrsA"/>
</dbReference>
<dbReference type="Pfam" id="PF13616">
    <property type="entry name" value="Rotamase_3"/>
    <property type="match status" value="1"/>
</dbReference>
<feature type="compositionally biased region" description="Polar residues" evidence="12">
    <location>
        <begin position="8"/>
        <end position="28"/>
    </location>
</feature>
<dbReference type="EMBL" id="FNDX01000026">
    <property type="protein sequence ID" value="SDJ89865.1"/>
    <property type="molecule type" value="Genomic_DNA"/>
</dbReference>
<dbReference type="InterPro" id="IPR046357">
    <property type="entry name" value="PPIase_dom_sf"/>
</dbReference>
<dbReference type="RefSeq" id="WP_090716631.1">
    <property type="nucleotide sequence ID" value="NZ_CBCSKY010000027.1"/>
</dbReference>
<dbReference type="GO" id="GO:0006457">
    <property type="term" value="P:protein folding"/>
    <property type="evidence" value="ECO:0007669"/>
    <property type="project" value="UniProtKB-UniRule"/>
</dbReference>
<evidence type="ECO:0000259" key="13">
    <source>
        <dbReference type="PROSITE" id="PS50198"/>
    </source>
</evidence>
<evidence type="ECO:0000256" key="9">
    <source>
        <dbReference type="ARBA" id="ARBA00023235"/>
    </source>
</evidence>
<evidence type="ECO:0000256" key="7">
    <source>
        <dbReference type="ARBA" id="ARBA00023136"/>
    </source>
</evidence>
<evidence type="ECO:0000256" key="8">
    <source>
        <dbReference type="ARBA" id="ARBA00023139"/>
    </source>
</evidence>
<organism evidence="14 15">
    <name type="scientific">Paenibacillus typhae</name>
    <dbReference type="NCBI Taxonomy" id="1174501"/>
    <lineage>
        <taxon>Bacteria</taxon>
        <taxon>Bacillati</taxon>
        <taxon>Bacillota</taxon>
        <taxon>Bacilli</taxon>
        <taxon>Bacillales</taxon>
        <taxon>Paenibacillaceae</taxon>
        <taxon>Paenibacillus</taxon>
    </lineage>
</organism>
<dbReference type="SUPFAM" id="SSF54534">
    <property type="entry name" value="FKBP-like"/>
    <property type="match status" value="1"/>
</dbReference>
<dbReference type="STRING" id="1174501.SAMN05216192_12657"/>
<evidence type="ECO:0000256" key="3">
    <source>
        <dbReference type="ARBA" id="ARBA00006071"/>
    </source>
</evidence>
<evidence type="ECO:0000256" key="2">
    <source>
        <dbReference type="ARBA" id="ARBA00004193"/>
    </source>
</evidence>
<feature type="domain" description="PpiC" evidence="13">
    <location>
        <begin position="239"/>
        <end position="329"/>
    </location>
</feature>
<evidence type="ECO:0000256" key="11">
    <source>
        <dbReference type="HAMAP-Rule" id="MF_01145"/>
    </source>
</evidence>
<evidence type="ECO:0000256" key="5">
    <source>
        <dbReference type="ARBA" id="ARBA00022729"/>
    </source>
</evidence>
<dbReference type="EC" id="5.2.1.8" evidence="11"/>
<dbReference type="PROSITE" id="PS01096">
    <property type="entry name" value="PPIC_PPIASE_1"/>
    <property type="match status" value="1"/>
</dbReference>
<evidence type="ECO:0000256" key="12">
    <source>
        <dbReference type="SAM" id="MobiDB-lite"/>
    </source>
</evidence>
<keyword evidence="10" id="KW-0449">Lipoprotein</keyword>
<evidence type="ECO:0000256" key="6">
    <source>
        <dbReference type="ARBA" id="ARBA00023110"/>
    </source>
</evidence>
<dbReference type="PANTHER" id="PTHR47245">
    <property type="entry name" value="PEPTIDYLPROLYL ISOMERASE"/>
    <property type="match status" value="1"/>
</dbReference>
<dbReference type="SUPFAM" id="SSF109998">
    <property type="entry name" value="Triger factor/SurA peptide-binding domain-like"/>
    <property type="match status" value="1"/>
</dbReference>
<proteinExistence type="inferred from homology"/>
<keyword evidence="4 11" id="KW-1003">Cell membrane</keyword>
<keyword evidence="8" id="KW-0564">Palmitate</keyword>
<keyword evidence="7 11" id="KW-0472">Membrane</keyword>
<keyword evidence="6 11" id="KW-0697">Rotamase</keyword>